<dbReference type="OrthoDB" id="2690238at2"/>
<sequence>MEKIGLTVVLCLMTLSTPLLVTAKEKIPENVESIKEENTYHQSNNKEKQVKLDKSVKKLLDDEDIKIENESLIKMLNETKIKPSFFSIGYRGNIYLGHWPLNYESEKSNIKWDFQLVNTNEVENKSVENDEEIYYQQLEEKRVNGGLTAKVEKPDQIKQLILKEAKKSYSLPLSFQTVFGEDTKLSKTYEVPAGQKGELAAYVPALLEKGEVTFGEVYIELRGTKKKIVIQNVTKQEVGAFIPVKNYVTLQYLPKG</sequence>
<dbReference type="Proteomes" id="UP000245624">
    <property type="component" value="Unassembled WGS sequence"/>
</dbReference>
<dbReference type="RefSeq" id="WP_109985578.1">
    <property type="nucleotide sequence ID" value="NZ_QGTD01000020.1"/>
</dbReference>
<evidence type="ECO:0000313" key="1">
    <source>
        <dbReference type="EMBL" id="PWU66864.1"/>
    </source>
</evidence>
<organism evidence="1 2">
    <name type="scientific">Gracilibacillus dipsosauri</name>
    <dbReference type="NCBI Taxonomy" id="178340"/>
    <lineage>
        <taxon>Bacteria</taxon>
        <taxon>Bacillati</taxon>
        <taxon>Bacillota</taxon>
        <taxon>Bacilli</taxon>
        <taxon>Bacillales</taxon>
        <taxon>Bacillaceae</taxon>
        <taxon>Gracilibacillus</taxon>
    </lineage>
</organism>
<keyword evidence="2" id="KW-1185">Reference proteome</keyword>
<dbReference type="InterPro" id="IPR025548">
    <property type="entry name" value="YfkD"/>
</dbReference>
<comment type="caution">
    <text evidence="1">The sequence shown here is derived from an EMBL/GenBank/DDBJ whole genome shotgun (WGS) entry which is preliminary data.</text>
</comment>
<dbReference type="AlphaFoldDB" id="A0A317KUP3"/>
<gene>
    <name evidence="1" type="ORF">DLJ74_18550</name>
</gene>
<evidence type="ECO:0000313" key="2">
    <source>
        <dbReference type="Proteomes" id="UP000245624"/>
    </source>
</evidence>
<name>A0A317KUP3_9BACI</name>
<evidence type="ECO:0008006" key="3">
    <source>
        <dbReference type="Google" id="ProtNLM"/>
    </source>
</evidence>
<dbReference type="EMBL" id="QGTD01000020">
    <property type="protein sequence ID" value="PWU66864.1"/>
    <property type="molecule type" value="Genomic_DNA"/>
</dbReference>
<proteinExistence type="predicted"/>
<protein>
    <recommendedName>
        <fullName evidence="3">YfkD-like protein</fullName>
    </recommendedName>
</protein>
<dbReference type="Pfam" id="PF14167">
    <property type="entry name" value="YfkD"/>
    <property type="match status" value="1"/>
</dbReference>
<accession>A0A317KUP3</accession>
<reference evidence="1 2" key="1">
    <citation type="submission" date="2018-05" db="EMBL/GenBank/DDBJ databases">
        <title>Genomic analysis of Gracilibacillus dipsosauri DD1 reveals novel features of a salt-tolerant amylase.</title>
        <authorList>
            <person name="Deutch C.E."/>
            <person name="Yang S."/>
        </authorList>
    </citation>
    <scope>NUCLEOTIDE SEQUENCE [LARGE SCALE GENOMIC DNA]</scope>
    <source>
        <strain evidence="1 2">DD1</strain>
    </source>
</reference>